<evidence type="ECO:0000259" key="5">
    <source>
        <dbReference type="Pfam" id="PF00650"/>
    </source>
</evidence>
<evidence type="ECO:0000256" key="1">
    <source>
        <dbReference type="ARBA" id="ARBA00022837"/>
    </source>
</evidence>
<evidence type="ECO:0000313" key="6">
    <source>
        <dbReference type="EMBL" id="OLQ07315.1"/>
    </source>
</evidence>
<keyword evidence="1" id="KW-0106">Calcium</keyword>
<feature type="transmembrane region" description="Helical" evidence="4">
    <location>
        <begin position="81"/>
        <end position="100"/>
    </location>
</feature>
<dbReference type="InterPro" id="IPR036865">
    <property type="entry name" value="CRAL-TRIO_dom_sf"/>
</dbReference>
<keyword evidence="4" id="KW-0812">Transmembrane</keyword>
<evidence type="ECO:0000256" key="4">
    <source>
        <dbReference type="SAM" id="Phobius"/>
    </source>
</evidence>
<evidence type="ECO:0000256" key="2">
    <source>
        <dbReference type="SAM" id="Coils"/>
    </source>
</evidence>
<protein>
    <recommendedName>
        <fullName evidence="5">CRAL-TRIO domain-containing protein</fullName>
    </recommendedName>
</protein>
<keyword evidence="4" id="KW-1133">Transmembrane helix</keyword>
<name>A0A1Q9EIT2_SYMMI</name>
<evidence type="ECO:0000313" key="7">
    <source>
        <dbReference type="Proteomes" id="UP000186817"/>
    </source>
</evidence>
<dbReference type="Pfam" id="PF00650">
    <property type="entry name" value="CRAL_TRIO"/>
    <property type="match status" value="1"/>
</dbReference>
<dbReference type="AlphaFoldDB" id="A0A1Q9EIT2"/>
<accession>A0A1Q9EIT2</accession>
<keyword evidence="4" id="KW-0472">Membrane</keyword>
<keyword evidence="7" id="KW-1185">Reference proteome</keyword>
<keyword evidence="2" id="KW-0175">Coiled coil</keyword>
<dbReference type="InterPro" id="IPR018247">
    <property type="entry name" value="EF_Hand_1_Ca_BS"/>
</dbReference>
<dbReference type="Proteomes" id="UP000186817">
    <property type="component" value="Unassembled WGS sequence"/>
</dbReference>
<feature type="domain" description="CRAL-TRIO" evidence="5">
    <location>
        <begin position="881"/>
        <end position="1015"/>
    </location>
</feature>
<feature type="region of interest" description="Disordered" evidence="3">
    <location>
        <begin position="361"/>
        <end position="418"/>
    </location>
</feature>
<dbReference type="InterPro" id="IPR011992">
    <property type="entry name" value="EF-hand-dom_pair"/>
</dbReference>
<feature type="coiled-coil region" evidence="2">
    <location>
        <begin position="211"/>
        <end position="243"/>
    </location>
</feature>
<feature type="transmembrane region" description="Helical" evidence="4">
    <location>
        <begin position="28"/>
        <end position="46"/>
    </location>
</feature>
<dbReference type="SUPFAM" id="SSF47473">
    <property type="entry name" value="EF-hand"/>
    <property type="match status" value="1"/>
</dbReference>
<dbReference type="InterPro" id="IPR001251">
    <property type="entry name" value="CRAL-TRIO_dom"/>
</dbReference>
<organism evidence="6 7">
    <name type="scientific">Symbiodinium microadriaticum</name>
    <name type="common">Dinoflagellate</name>
    <name type="synonym">Zooxanthella microadriatica</name>
    <dbReference type="NCBI Taxonomy" id="2951"/>
    <lineage>
        <taxon>Eukaryota</taxon>
        <taxon>Sar</taxon>
        <taxon>Alveolata</taxon>
        <taxon>Dinophyceae</taxon>
        <taxon>Suessiales</taxon>
        <taxon>Symbiodiniaceae</taxon>
        <taxon>Symbiodinium</taxon>
    </lineage>
</organism>
<evidence type="ECO:0000256" key="3">
    <source>
        <dbReference type="SAM" id="MobiDB-lite"/>
    </source>
</evidence>
<dbReference type="PROSITE" id="PS00018">
    <property type="entry name" value="EF_HAND_1"/>
    <property type="match status" value="1"/>
</dbReference>
<dbReference type="EMBL" id="LSRX01000142">
    <property type="protein sequence ID" value="OLQ07315.1"/>
    <property type="molecule type" value="Genomic_DNA"/>
</dbReference>
<sequence>MVTPALGPTPSATTSWTREKAFTRRVRFHRLLLMVSALILIMTGCYNEVAIGHKIEGIVAEFSGASMDFQRTGRWLFVTRGWLFLIFSWCCLGGAIGVILHDIGASLRYNLLRDVPSVLYHELFDWGTEPTFVVEWALLANAEGLVDRCIVTVIISREFIMVPTMSWIFMVRSQHLGAEWEQSVVCASAAAAEQYSRYVDSCLFPDSVFIAQEQLEDSEDEKIEKAEQEQEKARAEYQEEMSTCNRPELIIGIASSRFGKPAVTICGRDSEQVLSMLMVLSHFEEGGTNLTRHPQLLDLVRHNRWLEEDPGAMELLCRVHNYHMKQAEDTGRAPTAPEQEKLEQRFRSMCLSAINTLAAASKDTNMARKEQHDDPRSDRFVFSRYRLPKSSGQRAMSLCSLSRRSSRRSSSQPSATEKAPRSRLFLLWQTASRPLPDDSLALVSIAPELPKIVRSNIQKPASFAPGDPFASTHNGVRMVSIERRKDMLTSVQDAAAYTEDFKVCCRRKYSSLTRCWRLLLDTAGLGRVSFIPFCRAARAMGFTHVTTLWKQLDVNSSGFITLESWDPTSYKSLMEFRAICLREYGGLREAFKFGLDRSGSGTCTKKELRQFLQNFDFAGDCAALWSALDENEDGYLTVDELDFLSQWQGERYRSDEVQFLTVAAVTEYSVGRAAVRPRSQAPVALPPRQAWLKGVIIPVFGGVYEALKEQQHQRLVTTRLHRKAHRPLRALVAGVSLAKYAQMLQCGPARVLLDQACPGDGTMHGQPPLIRPKPQEEPPNQLQGGFCTTASPCRVEMLREAFAARGHGMKKYARDLPLLLGICALLAQLQPRTQPLAVQEERGLDAFPGAPNWLVYPWESPFVGTCGKIPSNIQKIIQHVGQDEAKREVLVVNLADEHMTVGESQLLAQQALCGLDSVAKSIGWTRPQVAENMFRMSLIVDCSKLGLGNWLPCIRCIIRVIRAIQPFVSPFYDRLAGDISVLDPPPVANSAWLMVQPWLGQPTREVVHFVKSEDRKKSKAPELEASEDTGFWEVPHS</sequence>
<feature type="compositionally biased region" description="Low complexity" evidence="3">
    <location>
        <begin position="397"/>
        <end position="411"/>
    </location>
</feature>
<comment type="caution">
    <text evidence="6">The sequence shown here is derived from an EMBL/GenBank/DDBJ whole genome shotgun (WGS) entry which is preliminary data.</text>
</comment>
<feature type="compositionally biased region" description="Basic and acidic residues" evidence="3">
    <location>
        <begin position="365"/>
        <end position="381"/>
    </location>
</feature>
<reference evidence="6 7" key="1">
    <citation type="submission" date="2016-02" db="EMBL/GenBank/DDBJ databases">
        <title>Genome analysis of coral dinoflagellate symbionts highlights evolutionary adaptations to a symbiotic lifestyle.</title>
        <authorList>
            <person name="Aranda M."/>
            <person name="Li Y."/>
            <person name="Liew Y.J."/>
            <person name="Baumgarten S."/>
            <person name="Simakov O."/>
            <person name="Wilson M."/>
            <person name="Piel J."/>
            <person name="Ashoor H."/>
            <person name="Bougouffa S."/>
            <person name="Bajic V.B."/>
            <person name="Ryu T."/>
            <person name="Ravasi T."/>
            <person name="Bayer T."/>
            <person name="Micklem G."/>
            <person name="Kim H."/>
            <person name="Bhak J."/>
            <person name="Lajeunesse T.C."/>
            <person name="Voolstra C.R."/>
        </authorList>
    </citation>
    <scope>NUCLEOTIDE SEQUENCE [LARGE SCALE GENOMIC DNA]</scope>
    <source>
        <strain evidence="6 7">CCMP2467</strain>
    </source>
</reference>
<dbReference type="OrthoDB" id="417106at2759"/>
<dbReference type="Gene3D" id="1.10.238.10">
    <property type="entry name" value="EF-hand"/>
    <property type="match status" value="1"/>
</dbReference>
<feature type="region of interest" description="Disordered" evidence="3">
    <location>
        <begin position="1014"/>
        <end position="1037"/>
    </location>
</feature>
<dbReference type="Gene3D" id="3.40.525.10">
    <property type="entry name" value="CRAL-TRIO lipid binding domain"/>
    <property type="match status" value="1"/>
</dbReference>
<proteinExistence type="predicted"/>
<dbReference type="SUPFAM" id="SSF52087">
    <property type="entry name" value="CRAL/TRIO domain"/>
    <property type="match status" value="1"/>
</dbReference>
<gene>
    <name evidence="6" type="ORF">AK812_SmicGene9320</name>
</gene>